<accession>A0A645JEG8</accession>
<name>A0A645JEG8_9ZZZZ</name>
<comment type="caution">
    <text evidence="1">The sequence shown here is derived from an EMBL/GenBank/DDBJ whole genome shotgun (WGS) entry which is preliminary data.</text>
</comment>
<protein>
    <submittedName>
        <fullName evidence="1">Uncharacterized protein</fullName>
    </submittedName>
</protein>
<dbReference type="EMBL" id="VSSQ01131960">
    <property type="protein sequence ID" value="MPN58784.1"/>
    <property type="molecule type" value="Genomic_DNA"/>
</dbReference>
<evidence type="ECO:0000313" key="1">
    <source>
        <dbReference type="EMBL" id="MPN58784.1"/>
    </source>
</evidence>
<dbReference type="AlphaFoldDB" id="A0A645JEG8"/>
<proteinExistence type="predicted"/>
<gene>
    <name evidence="1" type="ORF">SDC9_206498</name>
</gene>
<reference evidence="1" key="1">
    <citation type="submission" date="2019-08" db="EMBL/GenBank/DDBJ databases">
        <authorList>
            <person name="Kucharzyk K."/>
            <person name="Murdoch R.W."/>
            <person name="Higgins S."/>
            <person name="Loffler F."/>
        </authorList>
    </citation>
    <scope>NUCLEOTIDE SEQUENCE</scope>
</reference>
<sequence>MRESIFWQVSAYCPGMLIGQKTVGIQIIEITRSFLDRYIHRRLIGQRSVSKVFRNNLSRKIAEQAGIGQYKKAVIPVGHDLFEPDIFPFRR</sequence>
<organism evidence="1">
    <name type="scientific">bioreactor metagenome</name>
    <dbReference type="NCBI Taxonomy" id="1076179"/>
    <lineage>
        <taxon>unclassified sequences</taxon>
        <taxon>metagenomes</taxon>
        <taxon>ecological metagenomes</taxon>
    </lineage>
</organism>